<dbReference type="STRING" id="1314781.A0A165NF21"/>
<evidence type="ECO:0000313" key="9">
    <source>
        <dbReference type="EMBL" id="KZW00651.1"/>
    </source>
</evidence>
<dbReference type="SUPFAM" id="SSF48452">
    <property type="entry name" value="TPR-like"/>
    <property type="match status" value="2"/>
</dbReference>
<gene>
    <name evidence="9" type="ORF">EXIGLDRAFT_639027</name>
</gene>
<evidence type="ECO:0000256" key="3">
    <source>
        <dbReference type="ARBA" id="ARBA00022776"/>
    </source>
</evidence>
<feature type="domain" description="Cdc23" evidence="8">
    <location>
        <begin position="7"/>
        <end position="274"/>
    </location>
</feature>
<evidence type="ECO:0000256" key="6">
    <source>
        <dbReference type="ARBA" id="ARBA00023306"/>
    </source>
</evidence>
<feature type="repeat" description="TPR" evidence="7">
    <location>
        <begin position="403"/>
        <end position="436"/>
    </location>
</feature>
<dbReference type="FunCoup" id="A0A165NF21">
    <property type="interactions" value="387"/>
</dbReference>
<evidence type="ECO:0000313" key="10">
    <source>
        <dbReference type="Proteomes" id="UP000077266"/>
    </source>
</evidence>
<evidence type="ECO:0000256" key="5">
    <source>
        <dbReference type="ARBA" id="ARBA00022803"/>
    </source>
</evidence>
<proteinExistence type="predicted"/>
<dbReference type="Gene3D" id="1.25.40.10">
    <property type="entry name" value="Tetratricopeptide repeat domain"/>
    <property type="match status" value="2"/>
</dbReference>
<dbReference type="GO" id="GO:0031145">
    <property type="term" value="P:anaphase-promoting complex-dependent catabolic process"/>
    <property type="evidence" value="ECO:0007669"/>
    <property type="project" value="TreeGrafter"/>
</dbReference>
<keyword evidence="4" id="KW-0833">Ubl conjugation pathway</keyword>
<dbReference type="GO" id="GO:0045842">
    <property type="term" value="P:positive regulation of mitotic metaphase/anaphase transition"/>
    <property type="evidence" value="ECO:0007669"/>
    <property type="project" value="TreeGrafter"/>
</dbReference>
<dbReference type="Pfam" id="PF13432">
    <property type="entry name" value="TPR_16"/>
    <property type="match status" value="1"/>
</dbReference>
<dbReference type="InterPro" id="IPR019734">
    <property type="entry name" value="TPR_rpt"/>
</dbReference>
<organism evidence="9 10">
    <name type="scientific">Exidia glandulosa HHB12029</name>
    <dbReference type="NCBI Taxonomy" id="1314781"/>
    <lineage>
        <taxon>Eukaryota</taxon>
        <taxon>Fungi</taxon>
        <taxon>Dikarya</taxon>
        <taxon>Basidiomycota</taxon>
        <taxon>Agaricomycotina</taxon>
        <taxon>Agaricomycetes</taxon>
        <taxon>Auriculariales</taxon>
        <taxon>Exidiaceae</taxon>
        <taxon>Exidia</taxon>
    </lineage>
</organism>
<dbReference type="PROSITE" id="PS50005">
    <property type="entry name" value="TPR"/>
    <property type="match status" value="4"/>
</dbReference>
<dbReference type="GO" id="GO:0005680">
    <property type="term" value="C:anaphase-promoting complex"/>
    <property type="evidence" value="ECO:0007669"/>
    <property type="project" value="InterPro"/>
</dbReference>
<evidence type="ECO:0000259" key="8">
    <source>
        <dbReference type="Pfam" id="PF04049"/>
    </source>
</evidence>
<sequence>MINVQAAQLRAAIQDCTDRRLGETAKWLSELLLSLPADQRHASGSATAPAFHSTPARNRVSDSFQLGGLVPSASDVALMDAAVDEFKDEEDVLLVAQHYFDAREFERCAYKLRECKGPKSRFLATYASYLSAERQALNAWHALEGKRDQPPTPINQQKHALLASTNGTSDPFLLFLRGLLLYRANQRAEATAALITSVTAYPWNWAAWLQLCACFSDRKEWDEAQHLLPDHVMKRIFTIRVAVELQAPIDTDVALVDDLIGVFPDSLYLLSQKALVAYHQRDYELAERVFDKVLALDPYRMENVDVYTNILYVMDKRIKLSKLAHEFMKLDQNSPEVCYLVGNHYSLRAEHEKAVKYFRRAVQLDPSYLSAWTLLGHEYLEMKNSHAAIEAYRRAVDVNRKDFRGWYGLGQAYELLNMHQYSLHYYQRATALGPYEVRIWKAMGVCYQDLNKPREAIMCYRRALLCATPSDLYLHLKIASLYEFLEEKAHAAAYHRAAVELGTREGRPVGEWSKSALYAARFAMSFGAGGVVDEAEMRMAKEGLERIVASSGSEDAPAARDLLQAF</sequence>
<evidence type="ECO:0000256" key="1">
    <source>
        <dbReference type="ARBA" id="ARBA00022618"/>
    </source>
</evidence>
<evidence type="ECO:0000256" key="2">
    <source>
        <dbReference type="ARBA" id="ARBA00022737"/>
    </source>
</evidence>
<dbReference type="GO" id="GO:0016567">
    <property type="term" value="P:protein ubiquitination"/>
    <property type="evidence" value="ECO:0007669"/>
    <property type="project" value="TreeGrafter"/>
</dbReference>
<name>A0A165NF21_EXIGL</name>
<evidence type="ECO:0000256" key="7">
    <source>
        <dbReference type="PROSITE-ProRule" id="PRU00339"/>
    </source>
</evidence>
<evidence type="ECO:0000256" key="4">
    <source>
        <dbReference type="ARBA" id="ARBA00022786"/>
    </source>
</evidence>
<keyword evidence="2" id="KW-0677">Repeat</keyword>
<dbReference type="PANTHER" id="PTHR12558:SF10">
    <property type="entry name" value="CELL DIVISION CYCLE PROTEIN 23 HOMOLOG"/>
    <property type="match status" value="1"/>
</dbReference>
<feature type="repeat" description="TPR" evidence="7">
    <location>
        <begin position="267"/>
        <end position="300"/>
    </location>
</feature>
<dbReference type="EMBL" id="KV425899">
    <property type="protein sequence ID" value="KZW00651.1"/>
    <property type="molecule type" value="Genomic_DNA"/>
</dbReference>
<dbReference type="Pfam" id="PF13181">
    <property type="entry name" value="TPR_8"/>
    <property type="match status" value="2"/>
</dbReference>
<dbReference type="OrthoDB" id="10262026at2759"/>
<dbReference type="SMART" id="SM00028">
    <property type="entry name" value="TPR"/>
    <property type="match status" value="7"/>
</dbReference>
<keyword evidence="6" id="KW-0131">Cell cycle</keyword>
<reference evidence="9 10" key="1">
    <citation type="journal article" date="2016" name="Mol. Biol. Evol.">
        <title>Comparative Genomics of Early-Diverging Mushroom-Forming Fungi Provides Insights into the Origins of Lignocellulose Decay Capabilities.</title>
        <authorList>
            <person name="Nagy L.G."/>
            <person name="Riley R."/>
            <person name="Tritt A."/>
            <person name="Adam C."/>
            <person name="Daum C."/>
            <person name="Floudas D."/>
            <person name="Sun H."/>
            <person name="Yadav J.S."/>
            <person name="Pangilinan J."/>
            <person name="Larsson K.H."/>
            <person name="Matsuura K."/>
            <person name="Barry K."/>
            <person name="Labutti K."/>
            <person name="Kuo R."/>
            <person name="Ohm R.A."/>
            <person name="Bhattacharya S.S."/>
            <person name="Shirouzu T."/>
            <person name="Yoshinaga Y."/>
            <person name="Martin F.M."/>
            <person name="Grigoriev I.V."/>
            <person name="Hibbett D.S."/>
        </authorList>
    </citation>
    <scope>NUCLEOTIDE SEQUENCE [LARGE SCALE GENOMIC DNA]</scope>
    <source>
        <strain evidence="9 10">HHB12029</strain>
    </source>
</reference>
<keyword evidence="1" id="KW-0132">Cell division</keyword>
<keyword evidence="5 7" id="KW-0802">TPR repeat</keyword>
<feature type="repeat" description="TPR" evidence="7">
    <location>
        <begin position="369"/>
        <end position="402"/>
    </location>
</feature>
<dbReference type="InterPro" id="IPR007192">
    <property type="entry name" value="APC8"/>
</dbReference>
<dbReference type="InParanoid" id="A0A165NF21"/>
<dbReference type="PANTHER" id="PTHR12558">
    <property type="entry name" value="CELL DIVISION CYCLE 16,23,27"/>
    <property type="match status" value="1"/>
</dbReference>
<protein>
    <submittedName>
        <fullName evidence="9">TPR-like protein</fullName>
    </submittedName>
</protein>
<accession>A0A165NF21</accession>
<keyword evidence="10" id="KW-1185">Reference proteome</keyword>
<keyword evidence="3" id="KW-0498">Mitosis</keyword>
<dbReference type="Proteomes" id="UP000077266">
    <property type="component" value="Unassembled WGS sequence"/>
</dbReference>
<dbReference type="AlphaFoldDB" id="A0A165NF21"/>
<dbReference type="GO" id="GO:0051301">
    <property type="term" value="P:cell division"/>
    <property type="evidence" value="ECO:0007669"/>
    <property type="project" value="UniProtKB-KW"/>
</dbReference>
<feature type="repeat" description="TPR" evidence="7">
    <location>
        <begin position="335"/>
        <end position="368"/>
    </location>
</feature>
<dbReference type="Pfam" id="PF04049">
    <property type="entry name" value="ANAPC8"/>
    <property type="match status" value="1"/>
</dbReference>
<dbReference type="InterPro" id="IPR011990">
    <property type="entry name" value="TPR-like_helical_dom_sf"/>
</dbReference>